<evidence type="ECO:0000313" key="2">
    <source>
        <dbReference type="Proteomes" id="UP001344658"/>
    </source>
</evidence>
<dbReference type="InterPro" id="IPR051209">
    <property type="entry name" value="FAD-bind_Monooxygenase_sf"/>
</dbReference>
<dbReference type="InterPro" id="IPR036188">
    <property type="entry name" value="FAD/NAD-bd_sf"/>
</dbReference>
<organism evidence="1 2">
    <name type="scientific">Actinacidiphila polyblastidii</name>
    <dbReference type="NCBI Taxonomy" id="3110430"/>
    <lineage>
        <taxon>Bacteria</taxon>
        <taxon>Bacillati</taxon>
        <taxon>Actinomycetota</taxon>
        <taxon>Actinomycetes</taxon>
        <taxon>Kitasatosporales</taxon>
        <taxon>Streptomycetaceae</taxon>
        <taxon>Actinacidiphila</taxon>
    </lineage>
</organism>
<protein>
    <submittedName>
        <fullName evidence="1">NAD(P)/FAD-dependent oxidoreductase</fullName>
        <ecNumber evidence="1">1.14.13.-</ecNumber>
    </submittedName>
</protein>
<keyword evidence="1" id="KW-0560">Oxidoreductase</keyword>
<name>A0ABU7PKK9_9ACTN</name>
<dbReference type="PANTHER" id="PTHR42877:SF4">
    <property type="entry name" value="FAD_NAD(P)-BINDING DOMAIN-CONTAINING PROTEIN-RELATED"/>
    <property type="match status" value="1"/>
</dbReference>
<dbReference type="Gene3D" id="3.50.50.60">
    <property type="entry name" value="FAD/NAD(P)-binding domain"/>
    <property type="match status" value="2"/>
</dbReference>
<dbReference type="RefSeq" id="WP_330800066.1">
    <property type="nucleotide sequence ID" value="NZ_JAZEWV010000044.1"/>
</dbReference>
<accession>A0ABU7PKK9</accession>
<proteinExistence type="predicted"/>
<dbReference type="Proteomes" id="UP001344658">
    <property type="component" value="Unassembled WGS sequence"/>
</dbReference>
<dbReference type="EMBL" id="JAZEWV010000044">
    <property type="protein sequence ID" value="MEE4546368.1"/>
    <property type="molecule type" value="Genomic_DNA"/>
</dbReference>
<dbReference type="GO" id="GO:0016491">
    <property type="term" value="F:oxidoreductase activity"/>
    <property type="evidence" value="ECO:0007669"/>
    <property type="project" value="UniProtKB-KW"/>
</dbReference>
<keyword evidence="2" id="KW-1185">Reference proteome</keyword>
<dbReference type="Pfam" id="PF13738">
    <property type="entry name" value="Pyr_redox_3"/>
    <property type="match status" value="1"/>
</dbReference>
<reference evidence="1 2" key="1">
    <citation type="submission" date="2023-12" db="EMBL/GenBank/DDBJ databases">
        <title>Streptomyces sp. V4-01.</title>
        <authorList>
            <person name="Somphong A."/>
            <person name="Phongsopitanun W."/>
        </authorList>
    </citation>
    <scope>NUCLEOTIDE SEQUENCE [LARGE SCALE GENOMIC DNA]</scope>
    <source>
        <strain evidence="1 2">V4-01</strain>
    </source>
</reference>
<sequence length="501" mass="55964">MAHHAQVLIVGGGFSGIGLGHALLSSRFTDFVILERASDVGGVWHANTYPGCRCDVPSHLYSFSFAPNPDWSATYSPQAEIHAYLRRCVDRFKLAPHLRTGIGVEEARWDEEDQLWHVATSQGPWTARILVSAVGPLTEPRLPDVPGIDRFRGKVMHSARWDHDHDLTGERVASIGTGASAIQYVPEIADRTGRLYVFQRSAPWITPHDNRPITDAERARFRARPGRQRIERAKAYAAKELLVLGFAKQPRLMRLLEAVARRHLEHQVADPALRRALTPDFTLGCKRIVPSNRWYPALQKPNVELVPKALREIRERSVIDADGVEREVDTIVFGTGFHVTDIPFADKVRGRDGELLSEVWAGSPRAYLGVSVPGFPNFFMFLGPNSGLGHSSMVFMIEAQVEHVKNAVRALDLSGATSIEVDQQVHDAYNARLDKKLATTVWETGGCRTFYQDANGRNATLYPDWTFRYRRQAVRWKPGSYRLATRPVPADQGPVATADAS</sequence>
<evidence type="ECO:0000313" key="1">
    <source>
        <dbReference type="EMBL" id="MEE4546368.1"/>
    </source>
</evidence>
<dbReference type="SUPFAM" id="SSF51905">
    <property type="entry name" value="FAD/NAD(P)-binding domain"/>
    <property type="match status" value="2"/>
</dbReference>
<dbReference type="EC" id="1.14.13.-" evidence="1"/>
<gene>
    <name evidence="1" type="ORF">V2S66_30950</name>
</gene>
<comment type="caution">
    <text evidence="1">The sequence shown here is derived from an EMBL/GenBank/DDBJ whole genome shotgun (WGS) entry which is preliminary data.</text>
</comment>
<dbReference type="PANTHER" id="PTHR42877">
    <property type="entry name" value="L-ORNITHINE N(5)-MONOOXYGENASE-RELATED"/>
    <property type="match status" value="1"/>
</dbReference>